<dbReference type="AlphaFoldDB" id="A0A7J8F1F1"/>
<name>A0A7J8F1F1_ROUAE</name>
<gene>
    <name evidence="2" type="ORF">HJG63_012382</name>
</gene>
<sequence>MQNCELNRTGFYATEFILLLTNHCLICITDKRLLLKVLMKINKSKAARKGVLREDFQKMRRRRDNMIVEKTISVANEGCVFGKGERKVLKHFSVMLGPISSTKQDTGCQKGGMNQASKGS</sequence>
<organism evidence="2 3">
    <name type="scientific">Rousettus aegyptiacus</name>
    <name type="common">Egyptian fruit bat</name>
    <name type="synonym">Pteropus aegyptiacus</name>
    <dbReference type="NCBI Taxonomy" id="9407"/>
    <lineage>
        <taxon>Eukaryota</taxon>
        <taxon>Metazoa</taxon>
        <taxon>Chordata</taxon>
        <taxon>Craniata</taxon>
        <taxon>Vertebrata</taxon>
        <taxon>Euteleostomi</taxon>
        <taxon>Mammalia</taxon>
        <taxon>Eutheria</taxon>
        <taxon>Laurasiatheria</taxon>
        <taxon>Chiroptera</taxon>
        <taxon>Yinpterochiroptera</taxon>
        <taxon>Pteropodoidea</taxon>
        <taxon>Pteropodidae</taxon>
        <taxon>Rousettinae</taxon>
        <taxon>Rousettus</taxon>
    </lineage>
</organism>
<feature type="region of interest" description="Disordered" evidence="1">
    <location>
        <begin position="100"/>
        <end position="120"/>
    </location>
</feature>
<keyword evidence="3" id="KW-1185">Reference proteome</keyword>
<evidence type="ECO:0000256" key="1">
    <source>
        <dbReference type="SAM" id="MobiDB-lite"/>
    </source>
</evidence>
<comment type="caution">
    <text evidence="2">The sequence shown here is derived from an EMBL/GenBank/DDBJ whole genome shotgun (WGS) entry which is preliminary data.</text>
</comment>
<proteinExistence type="predicted"/>
<evidence type="ECO:0000313" key="3">
    <source>
        <dbReference type="Proteomes" id="UP000593571"/>
    </source>
</evidence>
<reference evidence="2 3" key="1">
    <citation type="journal article" date="2020" name="Nature">
        <title>Six reference-quality genomes reveal evolution of bat adaptations.</title>
        <authorList>
            <person name="Jebb D."/>
            <person name="Huang Z."/>
            <person name="Pippel M."/>
            <person name="Hughes G.M."/>
            <person name="Lavrichenko K."/>
            <person name="Devanna P."/>
            <person name="Winkler S."/>
            <person name="Jermiin L.S."/>
            <person name="Skirmuntt E.C."/>
            <person name="Katzourakis A."/>
            <person name="Burkitt-Gray L."/>
            <person name="Ray D.A."/>
            <person name="Sullivan K.A.M."/>
            <person name="Roscito J.G."/>
            <person name="Kirilenko B.M."/>
            <person name="Davalos L.M."/>
            <person name="Corthals A.P."/>
            <person name="Power M.L."/>
            <person name="Jones G."/>
            <person name="Ransome R.D."/>
            <person name="Dechmann D.K.N."/>
            <person name="Locatelli A.G."/>
            <person name="Puechmaille S.J."/>
            <person name="Fedrigo O."/>
            <person name="Jarvis E.D."/>
            <person name="Hiller M."/>
            <person name="Vernes S.C."/>
            <person name="Myers E.W."/>
            <person name="Teeling E.C."/>
        </authorList>
    </citation>
    <scope>NUCLEOTIDE SEQUENCE [LARGE SCALE GENOMIC DNA]</scope>
    <source>
        <strain evidence="2">MRouAeg1</strain>
        <tissue evidence="2">Muscle</tissue>
    </source>
</reference>
<evidence type="ECO:0000313" key="2">
    <source>
        <dbReference type="EMBL" id="KAF6441239.1"/>
    </source>
</evidence>
<accession>A0A7J8F1F1</accession>
<protein>
    <submittedName>
        <fullName evidence="2">Uncharacterized protein</fullName>
    </submittedName>
</protein>
<dbReference type="EMBL" id="JACASE010000008">
    <property type="protein sequence ID" value="KAF6441239.1"/>
    <property type="molecule type" value="Genomic_DNA"/>
</dbReference>
<dbReference type="Proteomes" id="UP000593571">
    <property type="component" value="Unassembled WGS sequence"/>
</dbReference>